<reference evidence="1 2" key="1">
    <citation type="journal article" date="2024" name="Science">
        <title>Giant polyketide synthase enzymes in the biosynthesis of giant marine polyether toxins.</title>
        <authorList>
            <person name="Fallon T.R."/>
            <person name="Shende V.V."/>
            <person name="Wierzbicki I.H."/>
            <person name="Pendleton A.L."/>
            <person name="Watervoot N.F."/>
            <person name="Auber R.P."/>
            <person name="Gonzalez D.J."/>
            <person name="Wisecaver J.H."/>
            <person name="Moore B.S."/>
        </authorList>
    </citation>
    <scope>NUCLEOTIDE SEQUENCE [LARGE SCALE GENOMIC DNA]</scope>
    <source>
        <strain evidence="1 2">12B1</strain>
    </source>
</reference>
<dbReference type="Proteomes" id="UP001515480">
    <property type="component" value="Unassembled WGS sequence"/>
</dbReference>
<dbReference type="AlphaFoldDB" id="A0AB34J6I5"/>
<gene>
    <name evidence="1" type="ORF">AB1Y20_003521</name>
</gene>
<keyword evidence="2" id="KW-1185">Reference proteome</keyword>
<evidence type="ECO:0008006" key="3">
    <source>
        <dbReference type="Google" id="ProtNLM"/>
    </source>
</evidence>
<accession>A0AB34J6I5</accession>
<organism evidence="1 2">
    <name type="scientific">Prymnesium parvum</name>
    <name type="common">Toxic golden alga</name>
    <dbReference type="NCBI Taxonomy" id="97485"/>
    <lineage>
        <taxon>Eukaryota</taxon>
        <taxon>Haptista</taxon>
        <taxon>Haptophyta</taxon>
        <taxon>Prymnesiophyceae</taxon>
        <taxon>Prymnesiales</taxon>
        <taxon>Prymnesiaceae</taxon>
        <taxon>Prymnesium</taxon>
    </lineage>
</organism>
<evidence type="ECO:0000313" key="2">
    <source>
        <dbReference type="Proteomes" id="UP001515480"/>
    </source>
</evidence>
<name>A0AB34J6I5_PRYPA</name>
<dbReference type="EMBL" id="JBGBPQ010000012">
    <property type="protein sequence ID" value="KAL1514420.1"/>
    <property type="molecule type" value="Genomic_DNA"/>
</dbReference>
<protein>
    <recommendedName>
        <fullName evidence="3">Alpha-galactosidase</fullName>
    </recommendedName>
</protein>
<proteinExistence type="predicted"/>
<comment type="caution">
    <text evidence="1">The sequence shown here is derived from an EMBL/GenBank/DDBJ whole genome shotgun (WGS) entry which is preliminary data.</text>
</comment>
<sequence>MLSVVGSDLLNLTVCLDGAPLFPPGPLSFLEADSWKSGADLLPLSPAISSDGSDALGAFTRLSRTYQLGASELELSVRAYSARLVFEQRFPQGLRSAPLPPPPLTAGLRPLASWPSFALAGARAYAWRSWHGSYGSFSSVGLTDDSIVFNGGPAMPLLFFPNATAALPPSLLVSPLDHFKDHAHASADGAWLHGPSYRYRELPPGYSQSTLLVAARGQTATVSAWGEAVRSYHRTTRQTAADLTVARLGYWTDNGAYYNFNKWAGNLVPGREWSPRLSPAASPAALLGATLASLRAAGVPVAYVQLDDWWYGGVVYEGAVACARDWEGRRDWFPRGVGGFSREAGVPLLLYLPYLCNDTALLPPPALAPEEEAKTRAGGVADTPPAEGCAWPQNLTCRGVYALPRPHEAEAFYARLFARGKALGMAAFEHDFVGQDSLDFGWTSQLGAAEEWLQGLGRAAAAARVPVQFSLPTASDLLESLRMPWVTTARASADYALCADSWDMGFSALLHWAVGVRPFKDVMWTTPRQPGSPYENTSLFPQQYARCLAADGTHRQKDVALDALVSAFSTGPVGLGDADGRTDARLASATCDAAGRLLSAAKPLTPLDSTWRGGARRLGAYTALGGDVWQHVVAVDAPCAPLRLEQLHWPRRLRRARRYAAAVRTARLEACAGGAAYGRGACVRRGEAFGALCAAGPHANGSHAWALATLAPLLGAGWALLGEVDKFVAVSAERFDAVDARDPRALRLRLRGAPGEAVRLLVVTPPPNATALRVTLELPRRGAADCRVELDGRAACE</sequence>
<evidence type="ECO:0000313" key="1">
    <source>
        <dbReference type="EMBL" id="KAL1514420.1"/>
    </source>
</evidence>